<accession>A0A1H9H8Y3</accession>
<keyword evidence="6 9" id="KW-0812">Transmembrane</keyword>
<feature type="transmembrane region" description="Helical" evidence="9">
    <location>
        <begin position="116"/>
        <end position="135"/>
    </location>
</feature>
<proteinExistence type="inferred from homology"/>
<keyword evidence="7 9" id="KW-1133">Transmembrane helix</keyword>
<comment type="subunit">
    <text evidence="9">Forms a stable energy-coupling factor (ECF) transporter complex composed of 2 membrane-embedded substrate-binding proteins (S component), 2 ATP-binding proteins (A component) and 2 transmembrane proteins (T component).</text>
</comment>
<dbReference type="STRING" id="571933.SAMN05216362_11836"/>
<evidence type="ECO:0000256" key="2">
    <source>
        <dbReference type="ARBA" id="ARBA00005660"/>
    </source>
</evidence>
<comment type="subcellular location">
    <subcellularLocation>
        <location evidence="1 9">Cell membrane</location>
        <topology evidence="1 9">Multi-pass membrane protein</topology>
    </subcellularLocation>
</comment>
<dbReference type="Pfam" id="PF02361">
    <property type="entry name" value="CbiQ"/>
    <property type="match status" value="1"/>
</dbReference>
<dbReference type="Proteomes" id="UP000199427">
    <property type="component" value="Unassembled WGS sequence"/>
</dbReference>
<dbReference type="InterPro" id="IPR003339">
    <property type="entry name" value="ABC/ECF_trnsptr_transmembrane"/>
</dbReference>
<feature type="transmembrane region" description="Helical" evidence="9">
    <location>
        <begin position="28"/>
        <end position="57"/>
    </location>
</feature>
<name>A0A1H9H8Y3_9BACI</name>
<sequence length="264" mass="30168">MSSFIVGQYIPKESLIHRLDPRTKMMVVFLYVIIIFTAHSFLGYAVLACFACLSTALSLIPIKYITKGLKPVWWIIGITFILHLILTREGDVLFTVIGWPIHEGALIQAVEISMRFFLLILMTTILTLTTPPIAITDAVESLLKPFKKLKLPVHELALMMSISLRFIPTLMQEMDKISKAQASRGLDFRTGKLKDRMKAILPLLIPLFINAFRRAEDLAIAMEARGYQGGEGRSKFRELTYQTKDYLVFMFLIITIILFYLIEF</sequence>
<dbReference type="OrthoDB" id="8075495at2"/>
<dbReference type="AlphaFoldDB" id="A0A1H9H8Y3"/>
<feature type="transmembrane region" description="Helical" evidence="9">
    <location>
        <begin position="246"/>
        <end position="262"/>
    </location>
</feature>
<dbReference type="CDD" id="cd16914">
    <property type="entry name" value="EcfT"/>
    <property type="match status" value="1"/>
</dbReference>
<comment type="similarity">
    <text evidence="2 9">Belongs to the energy-coupling factor EcfT family.</text>
</comment>
<dbReference type="PANTHER" id="PTHR33514:SF13">
    <property type="entry name" value="PROTEIN ABCI12, CHLOROPLASTIC"/>
    <property type="match status" value="1"/>
</dbReference>
<keyword evidence="11" id="KW-1185">Reference proteome</keyword>
<reference evidence="10 11" key="1">
    <citation type="submission" date="2016-10" db="EMBL/GenBank/DDBJ databases">
        <authorList>
            <person name="de Groot N.N."/>
        </authorList>
    </citation>
    <scope>NUCLEOTIDE SEQUENCE [LARGE SCALE GENOMIC DNA]</scope>
    <source>
        <strain evidence="10 11">DSM 21633</strain>
    </source>
</reference>
<dbReference type="GO" id="GO:0022857">
    <property type="term" value="F:transmembrane transporter activity"/>
    <property type="evidence" value="ECO:0007669"/>
    <property type="project" value="UniProtKB-UniRule"/>
</dbReference>
<keyword evidence="8 9" id="KW-0472">Membrane</keyword>
<gene>
    <name evidence="9" type="primary">ecfT</name>
    <name evidence="10" type="ORF">SAMN05216362_11836</name>
</gene>
<evidence type="ECO:0000256" key="9">
    <source>
        <dbReference type="HAMAP-Rule" id="MF_01461"/>
    </source>
</evidence>
<evidence type="ECO:0000256" key="4">
    <source>
        <dbReference type="ARBA" id="ARBA00022448"/>
    </source>
</evidence>
<keyword evidence="4 9" id="KW-0813">Transport</keyword>
<evidence type="ECO:0000256" key="1">
    <source>
        <dbReference type="ARBA" id="ARBA00004651"/>
    </source>
</evidence>
<comment type="function">
    <text evidence="9">Transmembrane (T) component of an energy-coupling factor (ECF) ABC-transporter complex. Unlike classic ABC transporters this ECF transporter provides the energy necessary to transport a number of different substrates.</text>
</comment>
<keyword evidence="5 9" id="KW-1003">Cell membrane</keyword>
<feature type="transmembrane region" description="Helical" evidence="9">
    <location>
        <begin position="155"/>
        <end position="171"/>
    </location>
</feature>
<dbReference type="InterPro" id="IPR024919">
    <property type="entry name" value="EcfT"/>
</dbReference>
<evidence type="ECO:0000256" key="7">
    <source>
        <dbReference type="ARBA" id="ARBA00022989"/>
    </source>
</evidence>
<organism evidence="10 11">
    <name type="scientific">Piscibacillus halophilus</name>
    <dbReference type="NCBI Taxonomy" id="571933"/>
    <lineage>
        <taxon>Bacteria</taxon>
        <taxon>Bacillati</taxon>
        <taxon>Bacillota</taxon>
        <taxon>Bacilli</taxon>
        <taxon>Bacillales</taxon>
        <taxon>Bacillaceae</taxon>
        <taxon>Piscibacillus</taxon>
    </lineage>
</organism>
<dbReference type="PANTHER" id="PTHR33514">
    <property type="entry name" value="PROTEIN ABCI12, CHLOROPLASTIC"/>
    <property type="match status" value="1"/>
</dbReference>
<evidence type="ECO:0000313" key="10">
    <source>
        <dbReference type="EMBL" id="SEQ58804.1"/>
    </source>
</evidence>
<dbReference type="RefSeq" id="WP_091773748.1">
    <property type="nucleotide sequence ID" value="NZ_CAESCL010000006.1"/>
</dbReference>
<protein>
    <recommendedName>
        <fullName evidence="3 9">Energy-coupling factor transporter transmembrane protein EcfT</fullName>
        <shortName evidence="9">ECF transporter T component EcfT</shortName>
    </recommendedName>
</protein>
<feature type="transmembrane region" description="Helical" evidence="9">
    <location>
        <begin position="69"/>
        <end position="86"/>
    </location>
</feature>
<evidence type="ECO:0000313" key="11">
    <source>
        <dbReference type="Proteomes" id="UP000199427"/>
    </source>
</evidence>
<evidence type="ECO:0000256" key="8">
    <source>
        <dbReference type="ARBA" id="ARBA00023136"/>
    </source>
</evidence>
<dbReference type="GO" id="GO:0005886">
    <property type="term" value="C:plasma membrane"/>
    <property type="evidence" value="ECO:0007669"/>
    <property type="project" value="UniProtKB-SubCell"/>
</dbReference>
<dbReference type="EMBL" id="FOES01000018">
    <property type="protein sequence ID" value="SEQ58804.1"/>
    <property type="molecule type" value="Genomic_DNA"/>
</dbReference>
<evidence type="ECO:0000256" key="5">
    <source>
        <dbReference type="ARBA" id="ARBA00022475"/>
    </source>
</evidence>
<evidence type="ECO:0000256" key="6">
    <source>
        <dbReference type="ARBA" id="ARBA00022692"/>
    </source>
</evidence>
<evidence type="ECO:0000256" key="3">
    <source>
        <dbReference type="ARBA" id="ARBA00014042"/>
    </source>
</evidence>
<dbReference type="HAMAP" id="MF_01461">
    <property type="entry name" value="EcfT"/>
    <property type="match status" value="1"/>
</dbReference>